<evidence type="ECO:0000256" key="1">
    <source>
        <dbReference type="SAM" id="Coils"/>
    </source>
</evidence>
<evidence type="ECO:0000313" key="5">
    <source>
        <dbReference type="Proteomes" id="UP000725649"/>
    </source>
</evidence>
<reference evidence="4" key="1">
    <citation type="submission" date="2019-04" db="EMBL/GenBank/DDBJ databases">
        <title>Evolution of Biomass-Degrading Anaerobic Consortia Revealed by Metagenomics.</title>
        <authorList>
            <person name="Peng X."/>
        </authorList>
    </citation>
    <scope>NUCLEOTIDE SEQUENCE</scope>
    <source>
        <strain evidence="4">SIG66</strain>
    </source>
</reference>
<comment type="caution">
    <text evidence="4">The sequence shown here is derived from an EMBL/GenBank/DDBJ whole genome shotgun (WGS) entry which is preliminary data.</text>
</comment>
<evidence type="ECO:0000256" key="2">
    <source>
        <dbReference type="SAM" id="MobiDB-lite"/>
    </source>
</evidence>
<gene>
    <name evidence="4" type="ORF">E7027_05135</name>
</gene>
<feature type="coiled-coil region" evidence="1">
    <location>
        <begin position="1101"/>
        <end position="1163"/>
    </location>
</feature>
<protein>
    <submittedName>
        <fullName evidence="4">Uncharacterized protein</fullName>
    </submittedName>
</protein>
<proteinExistence type="predicted"/>
<keyword evidence="3" id="KW-0732">Signal</keyword>
<feature type="compositionally biased region" description="Polar residues" evidence="2">
    <location>
        <begin position="542"/>
        <end position="556"/>
    </location>
</feature>
<keyword evidence="1" id="KW-0175">Coiled coil</keyword>
<organism evidence="4 5">
    <name type="scientific">Candidatus Avelusimicrobium gallicola</name>
    <dbReference type="NCBI Taxonomy" id="2562704"/>
    <lineage>
        <taxon>Bacteria</taxon>
        <taxon>Pseudomonadati</taxon>
        <taxon>Elusimicrobiota</taxon>
        <taxon>Elusimicrobia</taxon>
        <taxon>Elusimicrobiales</taxon>
        <taxon>Elusimicrobiaceae</taxon>
        <taxon>Candidatus Avelusimicrobium</taxon>
    </lineage>
</organism>
<feature type="chain" id="PRO_5038024565" evidence="3">
    <location>
        <begin position="21"/>
        <end position="1470"/>
    </location>
</feature>
<feature type="compositionally biased region" description="Low complexity" evidence="2">
    <location>
        <begin position="516"/>
        <end position="541"/>
    </location>
</feature>
<dbReference type="EMBL" id="SUVG01000005">
    <property type="protein sequence ID" value="MBE6421495.1"/>
    <property type="molecule type" value="Genomic_DNA"/>
</dbReference>
<evidence type="ECO:0000313" key="4">
    <source>
        <dbReference type="EMBL" id="MBE6421495.1"/>
    </source>
</evidence>
<name>A0A928HIY3_9BACT</name>
<feature type="region of interest" description="Disordered" evidence="2">
    <location>
        <begin position="511"/>
        <end position="636"/>
    </location>
</feature>
<feature type="signal peptide" evidence="3">
    <location>
        <begin position="1"/>
        <end position="20"/>
    </location>
</feature>
<feature type="compositionally biased region" description="Low complexity" evidence="2">
    <location>
        <begin position="570"/>
        <end position="609"/>
    </location>
</feature>
<feature type="coiled-coil region" evidence="1">
    <location>
        <begin position="732"/>
        <end position="786"/>
    </location>
</feature>
<evidence type="ECO:0000256" key="3">
    <source>
        <dbReference type="SAM" id="SignalP"/>
    </source>
</evidence>
<accession>A0A928HIY3</accession>
<dbReference type="Proteomes" id="UP000725649">
    <property type="component" value="Unassembled WGS sequence"/>
</dbReference>
<sequence length="1470" mass="162387">MKIKQILVLLFLFVCSPMLAVSQELSALEQSISAAAEKAMQNQNDETLVQLGYKMAKEKCPYDPFECTRDIIFKAEYEAGGDILQAFVCDEKENGVCLTALAFARGGIRYALEQTYWKGKPIKEVGSVVSALVTEYGVQSEKDAEMATKYFYDLLKDAHKDCDSGFSIDYGSAAHRADQRQARERKSNNCASEVAGLSAIAMLAQNATEKNEAADKIYDLLEDTYSSSAAGIVIPGCISALAVLDTQKSFSLIEKFLLDETIPTTAGDVLHSVSLSGVARGALRGVNNLRGGDSRYLNRINESFQYLDKDEARRQGHKSMEAYQAQYPQGNLLEDVGYMLGELSKENPRAQALSKKIINKANEYAIEDTHAAGRIHYPVVLGIMSGLRKHGNTFIYLPKPELLNLFYKGDWWDINEGTQRRVHYVAQQFAKQRGYTWKEPAKDPEKHERYVYNARLLNMGEVGDMVVSAVSMGALVVSLPAMAKGLAGCVRALTSRTTWMKGGKQLLDLQRKVRQRVASPSVRGARASSARPSSASAGVSSKTTVPATKAASTTGNGAPRVAATPKQKVKTPAAKPSSAAKPAASTKPTSGNAKPAAATAAEKTSAAPTRAQIESELTGPLSERVQTAQVKASSYAERSLMPKATGKQTGHYVARSDNLVYVESHPTDPTKAVFYYADDMGSVVSPKEVPMAQYDALMSSMSAAEKNMFARGQSVYSDVIATARTTREYDRLDDLARQIKNLRTKRNDIIKARPHVADDPAHFAQIRKIDSELAALQKEASRTIKDMSKNGMGNERTLAQMFEYELETFTATAKPRASTLSYANRGGLMPKASGKPTGEFKPLPDNLVYVESHPTDPTKAVFYYADDMGKAVTPKEVPMAQYDAMMSSMSAAEKNMLARAGDLYADVIGTARQEKEFTRLNDLARQIKGLRSQRADIIRAKAHVADDPAHFAQIRQIDNQISALTQEATRTIKDMSKNGMGNERTLAQMFEYELETFTATAKPRASTLSYANRGGLMPKASGKPTGEFKPLPDNLVYMESHPTDPTKAVFYYADDMGKAVTPKEVPMTRYHELMGSMSAAEKNMLARAGDLYADVIGTARKEKEFARLDQMAEQLNTLRAQRQQIASSPNTYVWGEGDNFARIRQIDQQIAQLEGQSNMLIRDMASNKLGTESSLRSYFQMNLKTPTPTRTAAARPQRWKYNDRSLMPDVPKNAQETGLFELRSDGLVYMERHPTDPTKALFYYADDAGKVSPKELPMKEYVGFMDDLTMPQKANLQHAAQVYGQEISAARVNVEYNRLDALGKQLGKLRQYEAYLRSKSVGSADDFKKIKEVQKQISSLETEARLTVREMVDNKMGTEKTLMQILQYAQETEVAATAVPRAAVTISSNAEKAHEQLASIAKQIGKLEKKRISLAQKPFSQAIAKEIREIDDQIRLLSADGSSVISQMVKQDMGNQRTLEFLFKEWKEAV</sequence>